<dbReference type="OrthoDB" id="1716625at2759"/>
<evidence type="ECO:0000313" key="4">
    <source>
        <dbReference type="Proteomes" id="UP000601435"/>
    </source>
</evidence>
<dbReference type="InterPro" id="IPR040990">
    <property type="entry name" value="DUF5600"/>
</dbReference>
<dbReference type="Proteomes" id="UP000601435">
    <property type="component" value="Unassembled WGS sequence"/>
</dbReference>
<feature type="region of interest" description="Disordered" evidence="1">
    <location>
        <begin position="589"/>
        <end position="624"/>
    </location>
</feature>
<sequence length="646" mass="71040">MILLLFDVSKLDISDEFRRVIQATRGNDHKICILLNKADNVTTQQLMRVYGALMWSLGKVLDTPEVARVYVGTFWDQPLKNEKLRELFEQEENDLYTKIAQLPRSASLRKVNVRASVVKEDLIKRARLAKVHALLLDYFYKRMPTFFGHAKEQVLLQALQAVRWKHSLDDAAPVMCRIMLQSLYLDPSDALGCTSLPLQQILTPMDFSTFKPVDPEKLQAVEALLAVDLPKLLQLIPEEQVRYGIEEAAVAQIVGMASPFAVMKVEGNTEQSVYKGQWQRPPTVEQFQADFDGLHPVDGKINAQQAKQKMVEAPRVHIRRDQPAGAIGGSSDDVSSSRRSRAWSLAPCEDDAAKAYRLSIISAEDFYRQYHSTLPKVIGGPTPAAPPQPIQSRIERKLAGLPAFAPSPAKVGDTGGAPQSPVSSSGGDPSGPLQSSAGQFRLKPFVRWRPSLRRGGYRSIQNNFDSSVTYTRLKASFPVDRLAKAFSKEPPALSERGFPTVAAGGESEIGLRHIGRLEAAGLWFRDRYSPTASGRRGSAGERPAKEHIIQQGTGVDPSRRGGAAVHSGEIVAGTPGGADVTPVAACCQPSSPRWCPTSTTGRRRHSSTPTPSTSPERCAARLATSRRRCRSILRLRPRSSTTAARR</sequence>
<dbReference type="Gene3D" id="1.10.268.20">
    <property type="match status" value="1"/>
</dbReference>
<proteinExistence type="predicted"/>
<dbReference type="EMBL" id="CAJNJA010023337">
    <property type="protein sequence ID" value="CAE7509637.1"/>
    <property type="molecule type" value="Genomic_DNA"/>
</dbReference>
<dbReference type="GO" id="GO:0005737">
    <property type="term" value="C:cytoplasm"/>
    <property type="evidence" value="ECO:0007669"/>
    <property type="project" value="TreeGrafter"/>
</dbReference>
<evidence type="ECO:0000256" key="1">
    <source>
        <dbReference type="SAM" id="MobiDB-lite"/>
    </source>
</evidence>
<dbReference type="PANTHER" id="PTHR11216:SF31">
    <property type="entry name" value="AT21416P"/>
    <property type="match status" value="1"/>
</dbReference>
<evidence type="ECO:0000313" key="3">
    <source>
        <dbReference type="EMBL" id="CAE7509637.1"/>
    </source>
</evidence>
<name>A0A812T598_9DINO</name>
<dbReference type="GO" id="GO:0006897">
    <property type="term" value="P:endocytosis"/>
    <property type="evidence" value="ECO:0007669"/>
    <property type="project" value="TreeGrafter"/>
</dbReference>
<gene>
    <name evidence="3" type="primary">Ehd2</name>
    <name evidence="3" type="ORF">SNEC2469_LOCUS14553</name>
</gene>
<dbReference type="Pfam" id="PF18150">
    <property type="entry name" value="DUF5600"/>
    <property type="match status" value="1"/>
</dbReference>
<keyword evidence="4" id="KW-1185">Reference proteome</keyword>
<evidence type="ECO:0000259" key="2">
    <source>
        <dbReference type="Pfam" id="PF18150"/>
    </source>
</evidence>
<feature type="compositionally biased region" description="Low complexity" evidence="1">
    <location>
        <begin position="418"/>
        <end position="436"/>
    </location>
</feature>
<dbReference type="PANTHER" id="PTHR11216">
    <property type="entry name" value="EH DOMAIN"/>
    <property type="match status" value="1"/>
</dbReference>
<dbReference type="GO" id="GO:0016197">
    <property type="term" value="P:endosomal transport"/>
    <property type="evidence" value="ECO:0007669"/>
    <property type="project" value="TreeGrafter"/>
</dbReference>
<comment type="caution">
    <text evidence="3">The sequence shown here is derived from an EMBL/GenBank/DDBJ whole genome shotgun (WGS) entry which is preliminary data.</text>
</comment>
<feature type="domain" description="DUF5600" evidence="2">
    <location>
        <begin position="120"/>
        <end position="156"/>
    </location>
</feature>
<feature type="region of interest" description="Disordered" evidence="1">
    <location>
        <begin position="404"/>
        <end position="437"/>
    </location>
</feature>
<accession>A0A812T598</accession>
<protein>
    <submittedName>
        <fullName evidence="3">Ehd2 protein</fullName>
    </submittedName>
</protein>
<dbReference type="AlphaFoldDB" id="A0A812T598"/>
<organism evidence="3 4">
    <name type="scientific">Symbiodinium necroappetens</name>
    <dbReference type="NCBI Taxonomy" id="1628268"/>
    <lineage>
        <taxon>Eukaryota</taxon>
        <taxon>Sar</taxon>
        <taxon>Alveolata</taxon>
        <taxon>Dinophyceae</taxon>
        <taxon>Suessiales</taxon>
        <taxon>Symbiodiniaceae</taxon>
        <taxon>Symbiodinium</taxon>
    </lineage>
</organism>
<feature type="compositionally biased region" description="Low complexity" evidence="1">
    <location>
        <begin position="607"/>
        <end position="617"/>
    </location>
</feature>
<dbReference type="GO" id="GO:0005886">
    <property type="term" value="C:plasma membrane"/>
    <property type="evidence" value="ECO:0007669"/>
    <property type="project" value="TreeGrafter"/>
</dbReference>
<reference evidence="3" key="1">
    <citation type="submission" date="2021-02" db="EMBL/GenBank/DDBJ databases">
        <authorList>
            <person name="Dougan E. K."/>
            <person name="Rhodes N."/>
            <person name="Thang M."/>
            <person name="Chan C."/>
        </authorList>
    </citation>
    <scope>NUCLEOTIDE SEQUENCE</scope>
</reference>